<dbReference type="InterPro" id="IPR001647">
    <property type="entry name" value="HTH_TetR"/>
</dbReference>
<name>A0A917DPF2_9BACL</name>
<dbReference type="PROSITE" id="PS50977">
    <property type="entry name" value="HTH_TETR_2"/>
    <property type="match status" value="1"/>
</dbReference>
<evidence type="ECO:0000256" key="1">
    <source>
        <dbReference type="ARBA" id="ARBA00023015"/>
    </source>
</evidence>
<accession>A0A917DPF2</accession>
<comment type="caution">
    <text evidence="6">The sequence shown here is derived from an EMBL/GenBank/DDBJ whole genome shotgun (WGS) entry which is preliminary data.</text>
</comment>
<keyword evidence="3" id="KW-0804">Transcription</keyword>
<dbReference type="AlphaFoldDB" id="A0A917DPF2"/>
<proteinExistence type="predicted"/>
<evidence type="ECO:0000256" key="4">
    <source>
        <dbReference type="PROSITE-ProRule" id="PRU00335"/>
    </source>
</evidence>
<evidence type="ECO:0000313" key="6">
    <source>
        <dbReference type="EMBL" id="GGD57361.1"/>
    </source>
</evidence>
<dbReference type="PANTHER" id="PTHR47506:SF1">
    <property type="entry name" value="HTH-TYPE TRANSCRIPTIONAL REGULATOR YJDC"/>
    <property type="match status" value="1"/>
</dbReference>
<protein>
    <recommendedName>
        <fullName evidence="5">HTH tetR-type domain-containing protein</fullName>
    </recommendedName>
</protein>
<evidence type="ECO:0000259" key="5">
    <source>
        <dbReference type="PROSITE" id="PS50977"/>
    </source>
</evidence>
<organism evidence="6 7">
    <name type="scientific">Paenibacillus nasutitermitis</name>
    <dbReference type="NCBI Taxonomy" id="1652958"/>
    <lineage>
        <taxon>Bacteria</taxon>
        <taxon>Bacillati</taxon>
        <taxon>Bacillota</taxon>
        <taxon>Bacilli</taxon>
        <taxon>Bacillales</taxon>
        <taxon>Paenibacillaceae</taxon>
        <taxon>Paenibacillus</taxon>
    </lineage>
</organism>
<dbReference type="SUPFAM" id="SSF48498">
    <property type="entry name" value="Tetracyclin repressor-like, C-terminal domain"/>
    <property type="match status" value="1"/>
</dbReference>
<gene>
    <name evidence="6" type="ORF">GCM10010911_13960</name>
</gene>
<dbReference type="SUPFAM" id="SSF46689">
    <property type="entry name" value="Homeodomain-like"/>
    <property type="match status" value="1"/>
</dbReference>
<feature type="DNA-binding region" description="H-T-H motif" evidence="4">
    <location>
        <begin position="31"/>
        <end position="50"/>
    </location>
</feature>
<evidence type="ECO:0000256" key="3">
    <source>
        <dbReference type="ARBA" id="ARBA00023163"/>
    </source>
</evidence>
<evidence type="ECO:0000256" key="2">
    <source>
        <dbReference type="ARBA" id="ARBA00023125"/>
    </source>
</evidence>
<reference evidence="6" key="1">
    <citation type="journal article" date="2014" name="Int. J. Syst. Evol. Microbiol.">
        <title>Complete genome sequence of Corynebacterium casei LMG S-19264T (=DSM 44701T), isolated from a smear-ripened cheese.</title>
        <authorList>
            <consortium name="US DOE Joint Genome Institute (JGI-PGF)"/>
            <person name="Walter F."/>
            <person name="Albersmeier A."/>
            <person name="Kalinowski J."/>
            <person name="Ruckert C."/>
        </authorList>
    </citation>
    <scope>NUCLEOTIDE SEQUENCE</scope>
    <source>
        <strain evidence="6">CGMCC 1.15178</strain>
    </source>
</reference>
<evidence type="ECO:0000313" key="7">
    <source>
        <dbReference type="Proteomes" id="UP000612456"/>
    </source>
</evidence>
<dbReference type="RefSeq" id="WP_188990398.1">
    <property type="nucleotide sequence ID" value="NZ_BMHP01000001.1"/>
</dbReference>
<dbReference type="EMBL" id="BMHP01000001">
    <property type="protein sequence ID" value="GGD57361.1"/>
    <property type="molecule type" value="Genomic_DNA"/>
</dbReference>
<dbReference type="Gene3D" id="1.10.357.10">
    <property type="entry name" value="Tetracycline Repressor, domain 2"/>
    <property type="match status" value="1"/>
</dbReference>
<dbReference type="Pfam" id="PF00440">
    <property type="entry name" value="TetR_N"/>
    <property type="match status" value="1"/>
</dbReference>
<dbReference type="GO" id="GO:0003677">
    <property type="term" value="F:DNA binding"/>
    <property type="evidence" value="ECO:0007669"/>
    <property type="project" value="UniProtKB-UniRule"/>
</dbReference>
<keyword evidence="7" id="KW-1185">Reference proteome</keyword>
<dbReference type="InterPro" id="IPR036271">
    <property type="entry name" value="Tet_transcr_reg_TetR-rel_C_sf"/>
</dbReference>
<dbReference type="PANTHER" id="PTHR47506">
    <property type="entry name" value="TRANSCRIPTIONAL REGULATORY PROTEIN"/>
    <property type="match status" value="1"/>
</dbReference>
<keyword evidence="2 4" id="KW-0238">DNA-binding</keyword>
<dbReference type="Proteomes" id="UP000612456">
    <property type="component" value="Unassembled WGS sequence"/>
</dbReference>
<keyword evidence="1" id="KW-0805">Transcription regulation</keyword>
<feature type="domain" description="HTH tetR-type" evidence="5">
    <location>
        <begin position="8"/>
        <end position="68"/>
    </location>
</feature>
<reference evidence="6" key="2">
    <citation type="submission" date="2020-09" db="EMBL/GenBank/DDBJ databases">
        <authorList>
            <person name="Sun Q."/>
            <person name="Zhou Y."/>
        </authorList>
    </citation>
    <scope>NUCLEOTIDE SEQUENCE</scope>
    <source>
        <strain evidence="6">CGMCC 1.15178</strain>
    </source>
</reference>
<sequence length="204" mass="23190">MKQEERREQTKRLLHDTTVELIREKGCSQTTLSDIMERSGLSKGAIFHYVSGKDELFVQVLENRLEEKNEQFMNVVKGLDIKEFEAPMNVISSGLSRLENKDDVANLILIYLIGKSDQPKVAEIVGNFYNQSIAFSKNWIMTGQNSGVIPAEIDPGQTAELFELIAFGLRMRNLFAQKEYSFGVKEYSAFISGLLQSTPRKEEE</sequence>
<dbReference type="InterPro" id="IPR009057">
    <property type="entry name" value="Homeodomain-like_sf"/>
</dbReference>